<dbReference type="OrthoDB" id="359241at2157"/>
<dbReference type="InterPro" id="IPR007842">
    <property type="entry name" value="HEPN_dom"/>
</dbReference>
<accession>A0A7K4HNI8</accession>
<organism evidence="2 3">
    <name type="scientific">Methanofollis tationis</name>
    <dbReference type="NCBI Taxonomy" id="81417"/>
    <lineage>
        <taxon>Archaea</taxon>
        <taxon>Methanobacteriati</taxon>
        <taxon>Methanobacteriota</taxon>
        <taxon>Stenosarchaea group</taxon>
        <taxon>Methanomicrobia</taxon>
        <taxon>Methanomicrobiales</taxon>
        <taxon>Methanomicrobiaceae</taxon>
        <taxon>Methanofollis</taxon>
    </lineage>
</organism>
<evidence type="ECO:0000259" key="1">
    <source>
        <dbReference type="PROSITE" id="PS50910"/>
    </source>
</evidence>
<dbReference type="SMART" id="SM00748">
    <property type="entry name" value="HEPN"/>
    <property type="match status" value="1"/>
</dbReference>
<dbReference type="PANTHER" id="PTHR46919:SF2">
    <property type="entry name" value="SACSIN"/>
    <property type="match status" value="1"/>
</dbReference>
<dbReference type="Gene3D" id="1.20.120.330">
    <property type="entry name" value="Nucleotidyltransferases domain 2"/>
    <property type="match status" value="1"/>
</dbReference>
<keyword evidence="3" id="KW-1185">Reference proteome</keyword>
<feature type="domain" description="HEPN" evidence="1">
    <location>
        <begin position="12"/>
        <end position="123"/>
    </location>
</feature>
<evidence type="ECO:0000313" key="2">
    <source>
        <dbReference type="EMBL" id="NVO66846.1"/>
    </source>
</evidence>
<dbReference type="SUPFAM" id="SSF81593">
    <property type="entry name" value="Nucleotidyltransferase substrate binding subunit/domain"/>
    <property type="match status" value="1"/>
</dbReference>
<evidence type="ECO:0000313" key="3">
    <source>
        <dbReference type="Proteomes" id="UP000570823"/>
    </source>
</evidence>
<dbReference type="AlphaFoldDB" id="A0A7K4HNI8"/>
<reference evidence="2 3" key="1">
    <citation type="submission" date="2020-06" db="EMBL/GenBank/DDBJ databases">
        <title>Methanofollis fontis sp. nov., a methanogen isolated from marine sediments near a cold seep at Four-Way Closure Ridge offshore southwestern Taiwan.</title>
        <authorList>
            <person name="Chen S.-C."/>
            <person name="Teng N.-H."/>
            <person name="Lin Y.-S."/>
            <person name="Lai M.-C."/>
            <person name="Chen H.-H."/>
            <person name="Wang C.-C."/>
        </authorList>
    </citation>
    <scope>NUCLEOTIDE SEQUENCE [LARGE SCALE GENOMIC DNA]</scope>
    <source>
        <strain evidence="2 3">DSM 2702</strain>
    </source>
</reference>
<proteinExistence type="predicted"/>
<protein>
    <submittedName>
        <fullName evidence="2">HEPN domain-containing protein</fullName>
    </submittedName>
</protein>
<sequence>MDKNIGEAQRWMMQAEKDLRSARNSLASEDFEWACFQAQQSAEKSLKAVLYGRGARRIITHSVFELLREIDDPSLLSFRRDAKHLDSVYITTRYPDSIAGGLAPCEYFEEEDAEECIRSAEYIVQAARPLLPT</sequence>
<dbReference type="PANTHER" id="PTHR46919">
    <property type="entry name" value="ZINC FINGER, C3HC4 TYPE (RING FINGER) FAMILY PROTEIN"/>
    <property type="match status" value="1"/>
</dbReference>
<dbReference type="Pfam" id="PF05168">
    <property type="entry name" value="HEPN"/>
    <property type="match status" value="1"/>
</dbReference>
<name>A0A7K4HNI8_9EURY</name>
<comment type="caution">
    <text evidence="2">The sequence shown here is derived from an EMBL/GenBank/DDBJ whole genome shotgun (WGS) entry which is preliminary data.</text>
</comment>
<dbReference type="PROSITE" id="PS50910">
    <property type="entry name" value="HEPN"/>
    <property type="match status" value="1"/>
</dbReference>
<dbReference type="Proteomes" id="UP000570823">
    <property type="component" value="Unassembled WGS sequence"/>
</dbReference>
<dbReference type="EMBL" id="JABXWR010000001">
    <property type="protein sequence ID" value="NVO66846.1"/>
    <property type="molecule type" value="Genomic_DNA"/>
</dbReference>
<gene>
    <name evidence="2" type="ORF">HWN36_05880</name>
</gene>
<dbReference type="RefSeq" id="WP_176788501.1">
    <property type="nucleotide sequence ID" value="NZ_JABXWR010000001.1"/>
</dbReference>